<keyword evidence="1" id="KW-0596">Phosphopantetheine</keyword>
<evidence type="ECO:0000256" key="12">
    <source>
        <dbReference type="SAM" id="MobiDB-lite"/>
    </source>
</evidence>
<gene>
    <name evidence="14" type="ORF">PPNO1_LOCUS9641</name>
</gene>
<evidence type="ECO:0000256" key="3">
    <source>
        <dbReference type="ARBA" id="ARBA00022598"/>
    </source>
</evidence>
<evidence type="ECO:0000256" key="4">
    <source>
        <dbReference type="ARBA" id="ARBA00022670"/>
    </source>
</evidence>
<evidence type="ECO:0000256" key="8">
    <source>
        <dbReference type="ARBA" id="ARBA00022833"/>
    </source>
</evidence>
<keyword evidence="5 11" id="KW-0479">Metal-binding</keyword>
<dbReference type="InterPro" id="IPR020806">
    <property type="entry name" value="PKS_PP-bd"/>
</dbReference>
<dbReference type="Gene3D" id="3.30.559.10">
    <property type="entry name" value="Chloramphenicol acetyltransferase-like domain"/>
    <property type="match status" value="6"/>
</dbReference>
<dbReference type="InterPro" id="IPR027268">
    <property type="entry name" value="Peptidase_M4/M1_CTD_sf"/>
</dbReference>
<dbReference type="FunFam" id="3.40.50.12780:FF:000024">
    <property type="entry name" value="Nonribosomal siderophore peptide synthase SidC"/>
    <property type="match status" value="1"/>
</dbReference>
<feature type="domain" description="Carrier" evidence="13">
    <location>
        <begin position="3102"/>
        <end position="3175"/>
    </location>
</feature>
<dbReference type="InterPro" id="IPR036736">
    <property type="entry name" value="ACP-like_sf"/>
</dbReference>
<dbReference type="Gene3D" id="3.30.559.30">
    <property type="entry name" value="Nonribosomal peptide synthetase, condensation domain"/>
    <property type="match status" value="4"/>
</dbReference>
<evidence type="ECO:0000256" key="10">
    <source>
        <dbReference type="PIRSR" id="PIRSR601842-1"/>
    </source>
</evidence>
<feature type="compositionally biased region" description="Polar residues" evidence="12">
    <location>
        <begin position="2584"/>
        <end position="2597"/>
    </location>
</feature>
<proteinExistence type="predicted"/>
<dbReference type="Gene3D" id="3.40.50.12780">
    <property type="entry name" value="N-terminal domain of ligase-like"/>
    <property type="match status" value="4"/>
</dbReference>
<dbReference type="GO" id="GO:0004222">
    <property type="term" value="F:metalloendopeptidase activity"/>
    <property type="evidence" value="ECO:0007669"/>
    <property type="project" value="InterPro"/>
</dbReference>
<dbReference type="InterPro" id="IPR001242">
    <property type="entry name" value="Condensation_dom"/>
</dbReference>
<dbReference type="PROSITE" id="PS00012">
    <property type="entry name" value="PHOSPHOPANTETHEINE"/>
    <property type="match status" value="1"/>
</dbReference>
<dbReference type="Pfam" id="PF07504">
    <property type="entry name" value="FTP"/>
    <property type="match status" value="1"/>
</dbReference>
<dbReference type="GO" id="GO:0016874">
    <property type="term" value="F:ligase activity"/>
    <property type="evidence" value="ECO:0007669"/>
    <property type="project" value="UniProtKB-KW"/>
</dbReference>
<feature type="domain" description="Carrier" evidence="13">
    <location>
        <begin position="1144"/>
        <end position="1221"/>
    </location>
</feature>
<dbReference type="InterPro" id="IPR042099">
    <property type="entry name" value="ANL_N_sf"/>
</dbReference>
<dbReference type="Gene3D" id="1.10.1200.10">
    <property type="entry name" value="ACP-like"/>
    <property type="match status" value="3"/>
</dbReference>
<reference evidence="14" key="1">
    <citation type="submission" date="2022-11" db="EMBL/GenBank/DDBJ databases">
        <authorList>
            <person name="Scott C."/>
            <person name="Bruce N."/>
        </authorList>
    </citation>
    <scope>NUCLEOTIDE SEQUENCE</scope>
</reference>
<dbReference type="SUPFAM" id="SSF47336">
    <property type="entry name" value="ACP-like"/>
    <property type="match status" value="3"/>
</dbReference>
<feature type="binding site" evidence="11">
    <location>
        <position position="3926"/>
    </location>
    <ligand>
        <name>Zn(2+)</name>
        <dbReference type="ChEBI" id="CHEBI:29105"/>
        <note>catalytic</note>
    </ligand>
</feature>
<keyword evidence="7" id="KW-0378">Hydrolase</keyword>
<keyword evidence="3" id="KW-0436">Ligase</keyword>
<dbReference type="PANTHER" id="PTHR45527:SF1">
    <property type="entry name" value="FATTY ACID SYNTHASE"/>
    <property type="match status" value="1"/>
</dbReference>
<dbReference type="PROSITE" id="PS00455">
    <property type="entry name" value="AMP_BINDING"/>
    <property type="match status" value="1"/>
</dbReference>
<keyword evidence="9" id="KW-0482">Metalloprotease</keyword>
<organism evidence="14 15">
    <name type="scientific">Parascedosporium putredinis</name>
    <dbReference type="NCBI Taxonomy" id="1442378"/>
    <lineage>
        <taxon>Eukaryota</taxon>
        <taxon>Fungi</taxon>
        <taxon>Dikarya</taxon>
        <taxon>Ascomycota</taxon>
        <taxon>Pezizomycotina</taxon>
        <taxon>Sordariomycetes</taxon>
        <taxon>Hypocreomycetidae</taxon>
        <taxon>Microascales</taxon>
        <taxon>Microascaceae</taxon>
        <taxon>Parascedosporium</taxon>
    </lineage>
</organism>
<evidence type="ECO:0000313" key="15">
    <source>
        <dbReference type="Proteomes" id="UP000838763"/>
    </source>
</evidence>
<feature type="domain" description="Carrier" evidence="13">
    <location>
        <begin position="2602"/>
        <end position="2675"/>
    </location>
</feature>
<dbReference type="Proteomes" id="UP000838763">
    <property type="component" value="Unassembled WGS sequence"/>
</dbReference>
<dbReference type="InterPro" id="IPR023213">
    <property type="entry name" value="CAT-like_dom_sf"/>
</dbReference>
<feature type="active site" evidence="10">
    <location>
        <position position="3923"/>
    </location>
</feature>
<dbReference type="InterPro" id="IPR011096">
    <property type="entry name" value="FTP_domain"/>
</dbReference>
<dbReference type="InterPro" id="IPR009081">
    <property type="entry name" value="PP-bd_ACP"/>
</dbReference>
<dbReference type="InterPro" id="IPR006162">
    <property type="entry name" value="Ppantetheine_attach_site"/>
</dbReference>
<dbReference type="Gene3D" id="3.30.300.30">
    <property type="match status" value="3"/>
</dbReference>
<dbReference type="SUPFAM" id="SSF56801">
    <property type="entry name" value="Acetyl-CoA synthetase-like"/>
    <property type="match status" value="3"/>
</dbReference>
<dbReference type="Pfam" id="PF00501">
    <property type="entry name" value="AMP-binding"/>
    <property type="match status" value="3"/>
</dbReference>
<dbReference type="InterPro" id="IPR020845">
    <property type="entry name" value="AMP-binding_CS"/>
</dbReference>
<accession>A0A9P1HCN0</accession>
<evidence type="ECO:0000256" key="6">
    <source>
        <dbReference type="ARBA" id="ARBA00022729"/>
    </source>
</evidence>
<evidence type="ECO:0000256" key="2">
    <source>
        <dbReference type="ARBA" id="ARBA00022553"/>
    </source>
</evidence>
<dbReference type="GO" id="GO:0031177">
    <property type="term" value="F:phosphopantetheine binding"/>
    <property type="evidence" value="ECO:0007669"/>
    <property type="project" value="InterPro"/>
</dbReference>
<dbReference type="InterPro" id="IPR045851">
    <property type="entry name" value="AMP-bd_C_sf"/>
</dbReference>
<keyword evidence="8 11" id="KW-0862">Zinc</keyword>
<name>A0A9P1HCN0_9PEZI</name>
<dbReference type="InterPro" id="IPR001842">
    <property type="entry name" value="Peptidase_M36"/>
</dbReference>
<dbReference type="PROSITE" id="PS50075">
    <property type="entry name" value="CARRIER"/>
    <property type="match status" value="3"/>
</dbReference>
<sequence length="4051" mass="445069">MLDDLPMVITNLDVDACELTPTVAGSLLRSRQNAPGLKLLLTIGEMLSEPVIKEFGGSPEVETMLWAITLVPGMSSNSSPNIIGIPLDTVSCYVISGDYKPEDPSSFVVLPRGSIGELVVGGYQNAEGYLNRAEQTASVFVDSPVGPVYRTGDLARIREDGALECLGRMSEGQVKLRGQRIELGEVEHAALRVPGCHSAVAAVVNNILVLFCAVDAHEDMGIIDTAIAQMCAEWLPAFMVPGDIIAMQSFPRLASGKVDRKQLKADYQKLLSERDSGGNIENEVSPLAMRLITTISAMTGTKVGLGTALVSAGIDSLGAIKLSSLLRRDGLNVSSIQILKARTSSMLVETSHNPVAYCNAIELQFPVGLKAADISTAFLALIQANEILRTGFAYHEGQFLQIVLNEIDHSQVSLVKSFDTSFKISEEADFLRPLRIQILENNDAGHRALIHLHHSIYDGWSFDMMLTDLWALLQGSQLNRETCAVLGLEDVVIGSVTSGRTVDLPEVERIIGPCIASLPLRVNLGNVPTVADLLRLIHTTNRSVIQHALLPLTDIKKLASLTGKQSLYDVLFVYQESLPSQEAKGAHIQQVSHLDMLETPILLEIEPRGGEYHAQLTYHADILDLGLADMLLSILDQLIGKLVQKPTAPLESLREDLPPHFLSIHNPQVRRYAGSQDLAELVELSAEKSPDKLAVVFARSLSSGQREEETLSYGELNNLANRIAQWIRETDPGGDNRIAAIIMEKSTLFYASLLGILKCGRPYLPILPSTPPKRIQAILEQSRASICLLDDSSQAIPGLANGNVQRADLTKFSDSTPTRLSDGSRPAYVIYTSGTTGTPKGVVLTTLNIVSHLDTLEGIYPVEDTSRLLQSCSQAFDVSDLEKAIRELDVTHLSMTPTVASLVKRKAVPNVQFLVTAGEPMTQAVFHEWKGALYQGYGPSETTNICTVKKMAEGDHIEHLGHAFENTSTFVFYPGSLLPTPFGTVGELCFGGDQVAQGYLNEPALTASKFIAHPSFGTLYRSGDLGRMLPDGSILILGRLDDQVKLRGQRIDVGEISIYFSSQRFKVLELPEEEKAYQHRLFSALEVSLPSYMVPSYLIPISVIPMTPSGKVAKAELRVAFQELALDALEGMSSIAQAAVDGVSELSNDEIRVMEAISSSLKVDRAVITRWSPLVTLGLDSITAISLAKSLSAILEKRVAISLVLQNPSVAQLTRALFTGDKQSQDREELRQAAWLPKDEIIHPVASKFQDKDLAIHSILPCTALQEAMLASPLDDIYYNNIVLRLKVSPSDMEEYWKVMCARHSILRTCFMSTDDPDHAFFEAGLPLVDIMAAWEATFRTHSMLRVGFVQLDSPDYPDISYAMVKYTHNAIPMPVSVMPPGSKLNLAKWKLDMAQEVLETLHEPPWRVSLLEQADRVSMYLTIHHALYDAHSLQIILGDLARCINGGRAHESVTIEKAVGSLLALMSRDGQKDSEAFWNSFSGEAVVNPFPTMTPLRVAQGQLQSLSTNSSLSLKEATHACRSANISLQAALQAAWTRVLSAYLGEELVIFGTVLAGRVDETMQKAAFPCITTVPVIAKNNNSNRGLLDSMMSLNKELHLHQFSRLSDIQRWLGHPGRSPFDTLLVYQRSSSSTTAPWVVRQDEGVVDYPVSIEIETPANAPIRFCITFKTDILPQEQASIILNQLDAALRHLLLQPEGKGDDLWPNAPSLASIAPALNSELPSEVTLAHQLVEAQAALRPNKVALEFVSDFIGEAAVSQTWTFIELNDIGDRVAALLSRNILPGSIVAVHFDKCPEAYFSILGILKAGCAFLALDPSAPVARREFILKDSKAAALLVRSKRDLDLQASIPVVEIQEHSLPGTTDFDAQARVTSPDATCYCLYTSGTTGEPKGCEITHENTVQALMAFQSLFRGHWDDDSRWLQFASLHFDVSVLEQYWSWSVGMTVVSAPKDLILDDLEGTIKRLRVTHIDLTPREQLKQDILDAWGPKGVIYNAYGPTEATIGVTMRQQVPSNGRPINIGRQFPNVGTYVFRQGTEILVPKGGVGELCVSGKLVGKGYLNRAQLTEERFPTLKVFKERVYRTGDLVRLLHDGSFDFLGRADDQVKLRGQRLQLGEIDHAIRSGVPHIREVATIVAKNNKTGKDLLVSFVVPQRDGTADSPTGLSVLEAEVKELRAFFSNLSAQDLAKLSSTISHNNPCDHRWRGLVCRELGVQHHDIEYVVPCTPIQQGIISRALAGAGADQSTYFNNFRLSLATETSIEKLQAAWETTIASHAILRTVFVATPDGFVQAALRNPPAPWIQLSLPSESYTIEERRLRTDWVNENSPHIVKPMQLIINQSSDTIQHNIHIFHGLYDGNSFDTILKFVFDHYYQQSPSRPCVCRFAATWPTLEARLHTGILDAASTRLQRTEAFVHGAPSLPNTPDVLIREIIRIEALDEVRKSLDVTFQSLVLALWIATLQSEAKGGVSTGIIVSGRVIESEGVENTIGPLFNTLPFFSDYANGVDWTTLIKRCHEYNATGHSLEVSVVSRADQRDREETSALVNNFLENINRLLADRKSLIFDQMNGKPRSSQINASSSSRVTSNGHSETNSALRPNLSGASEVLIKELSEASGVRAGDLFGHLTVQNLGLDSIDIVKLAAKLRFRNISLSAREIVKCATIADMVDLVENLNKTPDDTLEAASKQYQRLKANLAGSIQLGALDRERIEHVLPSTPLQEGMVSQMLQSECHQYFNHDLLEIPRQVDLQLLKESWMSVFQNSDILRTVFAEVLSPSIDLSYAQVILRSAEAPIETVELENINQVQDLIKKPGRMPSYREVWLISHALYDGWSLGLLHRNVEAVYYGKPQHNLSAEPYLQNIWSSSTSSHGFWQQYLAHAAPTMLAMRPEQQLLVSTNPHAELLHRAEAVSNCQLQQVTAFGKKHGISLQVVAQACWAAVLASMCRSLDLTFGVVLSGRDFEGAEDIMFPTMNTVALRCILHGTILEFLRYMEENMADIRDHQSYPLRKALLSAEGVNPPLFNTLFIFQKSSMDTQSGSSQAPLMRSVESSASVEYPVCVELETLNGFSSVYLWSPAITVREELGDVANAVPDEDSGSTIWTETEEKIRDVLCQFSGMPPEDALKSSTLYNLGLDSITAIKASASLREAGIPLSVRQLLVASSISHMAELAKSSQSRSPAASVSTEVSALPTATEPSILELKESQHLSLKIPSSDVECVLPALPMQVHMLSVWQNSSGALFFPTFRYRLSGMRSQAALEEAWALLVSETAILRTFFVTTQDYSTPLLQVIAKAGSAAALRRSRVAWVDALPSQTDYVLDGELVQLHVKRESEATCVLAIRIHHALYDAVTLPSIIERFSRIIGQAKSEAPSLVLWRDFINMHTYPEAKDGRRRFWRQYLGDSGTAKPQEEPKDGEAITSLAMRIQQDIHAITEAPNSTVGLWEVADWTGITIDLFVNFINGGAKLAKARGQDGFLEPLHDDSLQPTQEPAEVPFTVPQWLIGNPVTASFLAAIDVEAAVAENGLDLGIFAPSFLLSHLEAKQMIETHPAELDAKQILSRRGVDIEPFRLASAAKYIGIKDPKPDIHGPGSPPSAGTYVESASALVKSVHPNIEYRVVDDHYVGSNGIAHVRFKQTIHGIDVDNGDFNVNIGNDGSVLSYGTSFYTEKLPDINPWPSAASPRLPPRWGPQSPFSRSRPDGALRLAWRVETATADNWLLSYVDAGTVDEVHGVVDYIADAATYQVYPWGLNDPTEGNRIVIPDPWNLATSEFMWIGDGAHNYTTTRGNNGIAQDNPTGGNTVVNNHRPDSKELKFEYPYSPATQDFKQYVDASITQLFYTANKYHDLLYQLGFTEKAGNFELNNNGQGGQGNDLVVLYTQDGSGRNNANFATPPDGRPGVMRMYIFDRSTPPRDSSFEAGVVIHEFTHGLSTRLTGGPANSGCLSSADDSAQGWGHASQGLRDGSMDCQQTGGIRLFPYSTSLQTNPAQYKDVSNLKGVHDVGFVWASMLYEVLWNLIDKYGKNDGDQPRFEGGVPTDGKYLAMKLVVDAMAL</sequence>
<dbReference type="SUPFAM" id="SSF55486">
    <property type="entry name" value="Metalloproteases ('zincins'), catalytic domain"/>
    <property type="match status" value="1"/>
</dbReference>
<keyword evidence="6" id="KW-0732">Signal</keyword>
<dbReference type="OrthoDB" id="416786at2759"/>
<feature type="binding site" evidence="11">
    <location>
        <position position="3922"/>
    </location>
    <ligand>
        <name>Zn(2+)</name>
        <dbReference type="ChEBI" id="CHEBI:29105"/>
        <note>catalytic</note>
    </ligand>
</feature>
<keyword evidence="15" id="KW-1185">Reference proteome</keyword>
<dbReference type="Gene3D" id="1.10.390.10">
    <property type="entry name" value="Neutral Protease Domain 2"/>
    <property type="match status" value="1"/>
</dbReference>
<feature type="compositionally biased region" description="Low complexity" evidence="12">
    <location>
        <begin position="2574"/>
        <end position="2583"/>
    </location>
</feature>
<evidence type="ECO:0000256" key="11">
    <source>
        <dbReference type="PIRSR" id="PIRSR601842-2"/>
    </source>
</evidence>
<dbReference type="SMART" id="SM00823">
    <property type="entry name" value="PKS_PP"/>
    <property type="match status" value="4"/>
</dbReference>
<dbReference type="Gene3D" id="3.10.170.10">
    <property type="match status" value="1"/>
</dbReference>
<evidence type="ECO:0000313" key="14">
    <source>
        <dbReference type="EMBL" id="CAI4220101.1"/>
    </source>
</evidence>
<dbReference type="Pfam" id="PF02128">
    <property type="entry name" value="Peptidase_M36"/>
    <property type="match status" value="1"/>
</dbReference>
<dbReference type="PANTHER" id="PTHR45527">
    <property type="entry name" value="NONRIBOSOMAL PEPTIDE SYNTHETASE"/>
    <property type="match status" value="1"/>
</dbReference>
<feature type="region of interest" description="Disordered" evidence="12">
    <location>
        <begin position="2570"/>
        <end position="2598"/>
    </location>
</feature>
<dbReference type="SUPFAM" id="SSF52777">
    <property type="entry name" value="CoA-dependent acyltransferases"/>
    <property type="match status" value="9"/>
</dbReference>
<keyword evidence="2" id="KW-0597">Phosphoprotein</keyword>
<dbReference type="Pfam" id="PF00668">
    <property type="entry name" value="Condensation"/>
    <property type="match status" value="4"/>
</dbReference>
<evidence type="ECO:0000259" key="13">
    <source>
        <dbReference type="PROSITE" id="PS50075"/>
    </source>
</evidence>
<dbReference type="GO" id="GO:0006508">
    <property type="term" value="P:proteolysis"/>
    <property type="evidence" value="ECO:0007669"/>
    <property type="project" value="UniProtKB-KW"/>
</dbReference>
<evidence type="ECO:0000256" key="1">
    <source>
        <dbReference type="ARBA" id="ARBA00022450"/>
    </source>
</evidence>
<protein>
    <recommendedName>
        <fullName evidence="13">Carrier domain-containing protein</fullName>
    </recommendedName>
</protein>
<dbReference type="InterPro" id="IPR000873">
    <property type="entry name" value="AMP-dep_synth/lig_dom"/>
</dbReference>
<dbReference type="CDD" id="cd09596">
    <property type="entry name" value="M36"/>
    <property type="match status" value="1"/>
</dbReference>
<evidence type="ECO:0000256" key="5">
    <source>
        <dbReference type="ARBA" id="ARBA00022723"/>
    </source>
</evidence>
<dbReference type="GO" id="GO:0005737">
    <property type="term" value="C:cytoplasm"/>
    <property type="evidence" value="ECO:0007669"/>
    <property type="project" value="TreeGrafter"/>
</dbReference>
<evidence type="ECO:0000256" key="7">
    <source>
        <dbReference type="ARBA" id="ARBA00022801"/>
    </source>
</evidence>
<dbReference type="GO" id="GO:0008270">
    <property type="term" value="F:zinc ion binding"/>
    <property type="evidence" value="ECO:0007669"/>
    <property type="project" value="InterPro"/>
</dbReference>
<dbReference type="EMBL" id="CALLCH030000021">
    <property type="protein sequence ID" value="CAI4220101.1"/>
    <property type="molecule type" value="Genomic_DNA"/>
</dbReference>
<dbReference type="GO" id="GO:0044550">
    <property type="term" value="P:secondary metabolite biosynthetic process"/>
    <property type="evidence" value="ECO:0007669"/>
    <property type="project" value="TreeGrafter"/>
</dbReference>
<keyword evidence="4" id="KW-0645">Protease</keyword>
<dbReference type="GO" id="GO:0043041">
    <property type="term" value="P:amino acid activation for nonribosomal peptide biosynthetic process"/>
    <property type="evidence" value="ECO:0007669"/>
    <property type="project" value="TreeGrafter"/>
</dbReference>
<evidence type="ECO:0000256" key="9">
    <source>
        <dbReference type="ARBA" id="ARBA00023049"/>
    </source>
</evidence>
<dbReference type="Pfam" id="PF00550">
    <property type="entry name" value="PP-binding"/>
    <property type="match status" value="3"/>
</dbReference>
<comment type="cofactor">
    <cofactor evidence="11">
        <name>Zn(2+)</name>
        <dbReference type="ChEBI" id="CHEBI:29105"/>
    </cofactor>
    <text evidence="11">Binds 1 zinc ion per subunit.</text>
</comment>
<comment type="caution">
    <text evidence="14">The sequence shown here is derived from an EMBL/GenBank/DDBJ whole genome shotgun (WGS) entry which is preliminary data.</text>
</comment>